<dbReference type="KEGG" id="lmur:CPS94_07720"/>
<organism evidence="5 8">
    <name type="scientific">Ligilactobacillus murinus</name>
    <dbReference type="NCBI Taxonomy" id="1622"/>
    <lineage>
        <taxon>Bacteria</taxon>
        <taxon>Bacillati</taxon>
        <taxon>Bacillota</taxon>
        <taxon>Bacilli</taxon>
        <taxon>Lactobacillales</taxon>
        <taxon>Lactobacillaceae</taxon>
        <taxon>Ligilactobacillus</taxon>
    </lineage>
</organism>
<accession>A0AAD0KYP2</accession>
<gene>
    <name evidence="6" type="ORF">CPQ89_01385</name>
    <name evidence="5" type="ORF">CPS94_07720</name>
</gene>
<evidence type="ECO:0000313" key="8">
    <source>
        <dbReference type="Proteomes" id="UP000250153"/>
    </source>
</evidence>
<dbReference type="AlphaFoldDB" id="A0AAD0KYP2"/>
<evidence type="ECO:0000313" key="6">
    <source>
        <dbReference type="EMBL" id="AWZ39777.1"/>
    </source>
</evidence>
<dbReference type="Gene3D" id="3.40.50.300">
    <property type="entry name" value="P-loop containing nucleotide triphosphate hydrolases"/>
    <property type="match status" value="1"/>
</dbReference>
<dbReference type="Pfam" id="PF00005">
    <property type="entry name" value="ABC_tran"/>
    <property type="match status" value="1"/>
</dbReference>
<dbReference type="PROSITE" id="PS00211">
    <property type="entry name" value="ABC_TRANSPORTER_1"/>
    <property type="match status" value="1"/>
</dbReference>
<dbReference type="GO" id="GO:0016887">
    <property type="term" value="F:ATP hydrolysis activity"/>
    <property type="evidence" value="ECO:0007669"/>
    <property type="project" value="InterPro"/>
</dbReference>
<dbReference type="PROSITE" id="PS50893">
    <property type="entry name" value="ABC_TRANSPORTER_2"/>
    <property type="match status" value="1"/>
</dbReference>
<evidence type="ECO:0000256" key="1">
    <source>
        <dbReference type="ARBA" id="ARBA00022448"/>
    </source>
</evidence>
<keyword evidence="3 5" id="KW-0067">ATP-binding</keyword>
<dbReference type="InterPro" id="IPR050153">
    <property type="entry name" value="Metal_Ion_Import_ABC"/>
</dbReference>
<dbReference type="Proteomes" id="UP000250153">
    <property type="component" value="Chromosome"/>
</dbReference>
<dbReference type="Proteomes" id="UP000250143">
    <property type="component" value="Chromosome"/>
</dbReference>
<evidence type="ECO:0000256" key="2">
    <source>
        <dbReference type="ARBA" id="ARBA00022741"/>
    </source>
</evidence>
<keyword evidence="7" id="KW-1185">Reference proteome</keyword>
<dbReference type="EMBL" id="CP023565">
    <property type="protein sequence ID" value="AWZ38806.1"/>
    <property type="molecule type" value="Genomic_DNA"/>
</dbReference>
<dbReference type="SUPFAM" id="SSF52540">
    <property type="entry name" value="P-loop containing nucleoside triphosphate hydrolases"/>
    <property type="match status" value="1"/>
</dbReference>
<dbReference type="InterPro" id="IPR003593">
    <property type="entry name" value="AAA+_ATPase"/>
</dbReference>
<evidence type="ECO:0000313" key="5">
    <source>
        <dbReference type="EMBL" id="AWZ38806.1"/>
    </source>
</evidence>
<dbReference type="InterPro" id="IPR003439">
    <property type="entry name" value="ABC_transporter-like_ATP-bd"/>
</dbReference>
<evidence type="ECO:0000256" key="3">
    <source>
        <dbReference type="ARBA" id="ARBA00022840"/>
    </source>
</evidence>
<name>A0AAD0KYP2_9LACO</name>
<dbReference type="InterPro" id="IPR017871">
    <property type="entry name" value="ABC_transporter-like_CS"/>
</dbReference>
<feature type="domain" description="ABC transporter" evidence="4">
    <location>
        <begin position="2"/>
        <end position="229"/>
    </location>
</feature>
<evidence type="ECO:0000313" key="7">
    <source>
        <dbReference type="Proteomes" id="UP000250143"/>
    </source>
</evidence>
<dbReference type="SMART" id="SM00382">
    <property type="entry name" value="AAA"/>
    <property type="match status" value="1"/>
</dbReference>
<reference evidence="7 8" key="1">
    <citation type="submission" date="2017-09" db="EMBL/GenBank/DDBJ databases">
        <title>Predominant Lactobacillus spp. isolated from feces of mice subjected to short-term calorie restriction.</title>
        <authorList>
            <person name="Zhang C."/>
            <person name="Zhao L."/>
            <person name="Pan F."/>
        </authorList>
    </citation>
    <scope>NUCLEOTIDE SEQUENCE [LARGE SCALE GENOMIC DNA]</scope>
    <source>
        <strain evidence="6 7">CR141</strain>
        <strain evidence="5 8">CR147</strain>
    </source>
</reference>
<keyword evidence="2" id="KW-0547">Nucleotide-binding</keyword>
<proteinExistence type="predicted"/>
<dbReference type="PANTHER" id="PTHR42734">
    <property type="entry name" value="METAL TRANSPORT SYSTEM ATP-BINDING PROTEIN TM_0124-RELATED"/>
    <property type="match status" value="1"/>
</dbReference>
<dbReference type="EMBL" id="CP023566">
    <property type="protein sequence ID" value="AWZ39777.1"/>
    <property type="molecule type" value="Genomic_DNA"/>
</dbReference>
<sequence length="240" mass="26986">MIHFSNVSLGYDTTTVVKNVDFTLEKGEFVALVGANGSDKSTLMKAMVGILAPLAGEVSVDLHTARKNPFNDIGFSPQNQIIDWYMNVYDNVFQGPLLVGFSKKEATKLCQQALELMDITKISDKQTDHISGGQLQRVQIARELAKKPQLYILDEPTTGLDVETSERLFSFLKKRSQEGALVLVSSHDLVLLENYAEKLLFLDKGKQKYFGNLQQFLAQGMSLREKYLQERTEEHGSDEF</sequence>
<evidence type="ECO:0000259" key="4">
    <source>
        <dbReference type="PROSITE" id="PS50893"/>
    </source>
</evidence>
<dbReference type="RefSeq" id="WP_112193466.1">
    <property type="nucleotide sequence ID" value="NZ_CP023565.1"/>
</dbReference>
<dbReference type="GO" id="GO:0005524">
    <property type="term" value="F:ATP binding"/>
    <property type="evidence" value="ECO:0007669"/>
    <property type="project" value="UniProtKB-KW"/>
</dbReference>
<keyword evidence="1" id="KW-0813">Transport</keyword>
<dbReference type="GeneID" id="48467029"/>
<dbReference type="InterPro" id="IPR027417">
    <property type="entry name" value="P-loop_NTPase"/>
</dbReference>
<protein>
    <submittedName>
        <fullName evidence="5">ABC transporter ATP-binding protein</fullName>
    </submittedName>
</protein>